<comment type="caution">
    <text evidence="8">The sequence shown here is derived from an EMBL/GenBank/DDBJ whole genome shotgun (WGS) entry which is preliminary data.</text>
</comment>
<feature type="transmembrane region" description="Helical" evidence="6">
    <location>
        <begin position="138"/>
        <end position="157"/>
    </location>
</feature>
<dbReference type="SUPFAM" id="SSF103473">
    <property type="entry name" value="MFS general substrate transporter"/>
    <property type="match status" value="2"/>
</dbReference>
<dbReference type="PANTHER" id="PTHR23501:SF177">
    <property type="entry name" value="MAJOR FACILITATOR SUPERFAMILY (MFS) PROFILE DOMAIN-CONTAINING PROTEIN-RELATED"/>
    <property type="match status" value="1"/>
</dbReference>
<dbReference type="InterPro" id="IPR011701">
    <property type="entry name" value="MFS"/>
</dbReference>
<feature type="transmembrane region" description="Helical" evidence="6">
    <location>
        <begin position="403"/>
        <end position="421"/>
    </location>
</feature>
<dbReference type="InterPro" id="IPR020846">
    <property type="entry name" value="MFS_dom"/>
</dbReference>
<dbReference type="CDD" id="cd17502">
    <property type="entry name" value="MFS_Azr1_MDR_like"/>
    <property type="match status" value="1"/>
</dbReference>
<proteinExistence type="predicted"/>
<keyword evidence="2" id="KW-0813">Transport</keyword>
<dbReference type="PROSITE" id="PS50850">
    <property type="entry name" value="MFS"/>
    <property type="match status" value="1"/>
</dbReference>
<dbReference type="Proteomes" id="UP000566819">
    <property type="component" value="Unassembled WGS sequence"/>
</dbReference>
<evidence type="ECO:0000313" key="9">
    <source>
        <dbReference type="Proteomes" id="UP000566819"/>
    </source>
</evidence>
<evidence type="ECO:0000256" key="1">
    <source>
        <dbReference type="ARBA" id="ARBA00004141"/>
    </source>
</evidence>
<evidence type="ECO:0000256" key="6">
    <source>
        <dbReference type="SAM" id="Phobius"/>
    </source>
</evidence>
<gene>
    <name evidence="8" type="ORF">G7Y89_g2492</name>
</gene>
<feature type="transmembrane region" description="Helical" evidence="6">
    <location>
        <begin position="196"/>
        <end position="218"/>
    </location>
</feature>
<evidence type="ECO:0000256" key="2">
    <source>
        <dbReference type="ARBA" id="ARBA00022448"/>
    </source>
</evidence>
<evidence type="ECO:0000256" key="5">
    <source>
        <dbReference type="ARBA" id="ARBA00023136"/>
    </source>
</evidence>
<keyword evidence="4 6" id="KW-1133">Transmembrane helix</keyword>
<dbReference type="EMBL" id="JAAMPI010000109">
    <property type="protein sequence ID" value="KAF4635601.1"/>
    <property type="molecule type" value="Genomic_DNA"/>
</dbReference>
<feature type="transmembrane region" description="Helical" evidence="6">
    <location>
        <begin position="264"/>
        <end position="284"/>
    </location>
</feature>
<dbReference type="InterPro" id="IPR036259">
    <property type="entry name" value="MFS_trans_sf"/>
</dbReference>
<dbReference type="Pfam" id="PF07690">
    <property type="entry name" value="MFS_1"/>
    <property type="match status" value="1"/>
</dbReference>
<protein>
    <recommendedName>
        <fullName evidence="7">Major facilitator superfamily (MFS) profile domain-containing protein</fullName>
    </recommendedName>
</protein>
<evidence type="ECO:0000256" key="3">
    <source>
        <dbReference type="ARBA" id="ARBA00022692"/>
    </source>
</evidence>
<keyword evidence="9" id="KW-1185">Reference proteome</keyword>
<feature type="transmembrane region" description="Helical" evidence="6">
    <location>
        <begin position="108"/>
        <end position="126"/>
    </location>
</feature>
<dbReference type="PANTHER" id="PTHR23501">
    <property type="entry name" value="MAJOR FACILITATOR SUPERFAMILY"/>
    <property type="match status" value="1"/>
</dbReference>
<feature type="transmembrane region" description="Helical" evidence="6">
    <location>
        <begin position="70"/>
        <end position="96"/>
    </location>
</feature>
<dbReference type="FunFam" id="1.20.1720.10:FF:000012">
    <property type="entry name" value="MFS toxin efflux pump (AflT)"/>
    <property type="match status" value="1"/>
</dbReference>
<feature type="transmembrane region" description="Helical" evidence="6">
    <location>
        <begin position="230"/>
        <end position="252"/>
    </location>
</feature>
<evidence type="ECO:0000313" key="8">
    <source>
        <dbReference type="EMBL" id="KAF4635601.1"/>
    </source>
</evidence>
<dbReference type="OrthoDB" id="10021397at2759"/>
<dbReference type="Gene3D" id="1.20.1250.20">
    <property type="entry name" value="MFS general substrate transporter like domains"/>
    <property type="match status" value="1"/>
</dbReference>
<evidence type="ECO:0000259" key="7">
    <source>
        <dbReference type="PROSITE" id="PS50850"/>
    </source>
</evidence>
<feature type="transmembrane region" description="Helical" evidence="6">
    <location>
        <begin position="427"/>
        <end position="447"/>
    </location>
</feature>
<name>A0A8H4RUZ6_9HELO</name>
<reference evidence="8 9" key="1">
    <citation type="submission" date="2020-03" db="EMBL/GenBank/DDBJ databases">
        <title>Draft Genome Sequence of Cudoniella acicularis.</title>
        <authorList>
            <person name="Buettner E."/>
            <person name="Kellner H."/>
        </authorList>
    </citation>
    <scope>NUCLEOTIDE SEQUENCE [LARGE SCALE GENOMIC DNA]</scope>
    <source>
        <strain evidence="8 9">DSM 108380</strain>
    </source>
</reference>
<feature type="transmembrane region" description="Helical" evidence="6">
    <location>
        <begin position="515"/>
        <end position="536"/>
    </location>
</feature>
<organism evidence="8 9">
    <name type="scientific">Cudoniella acicularis</name>
    <dbReference type="NCBI Taxonomy" id="354080"/>
    <lineage>
        <taxon>Eukaryota</taxon>
        <taxon>Fungi</taxon>
        <taxon>Dikarya</taxon>
        <taxon>Ascomycota</taxon>
        <taxon>Pezizomycotina</taxon>
        <taxon>Leotiomycetes</taxon>
        <taxon>Helotiales</taxon>
        <taxon>Tricladiaceae</taxon>
        <taxon>Cudoniella</taxon>
    </lineage>
</organism>
<feature type="transmembrane region" description="Helical" evidence="6">
    <location>
        <begin position="163"/>
        <end position="184"/>
    </location>
</feature>
<feature type="domain" description="Major facilitator superfamily (MFS) profile" evidence="7">
    <location>
        <begin position="73"/>
        <end position="539"/>
    </location>
</feature>
<keyword evidence="3 6" id="KW-0812">Transmembrane</keyword>
<comment type="subcellular location">
    <subcellularLocation>
        <location evidence="1">Membrane</location>
        <topology evidence="1">Multi-pass membrane protein</topology>
    </subcellularLocation>
</comment>
<dbReference type="AlphaFoldDB" id="A0A8H4RUZ6"/>
<dbReference type="GO" id="GO:0022857">
    <property type="term" value="F:transmembrane transporter activity"/>
    <property type="evidence" value="ECO:0007669"/>
    <property type="project" value="InterPro"/>
</dbReference>
<keyword evidence="5 6" id="KW-0472">Membrane</keyword>
<accession>A0A8H4RUZ6</accession>
<dbReference type="GO" id="GO:0005886">
    <property type="term" value="C:plasma membrane"/>
    <property type="evidence" value="ECO:0007669"/>
    <property type="project" value="TreeGrafter"/>
</dbReference>
<feature type="transmembrane region" description="Helical" evidence="6">
    <location>
        <begin position="377"/>
        <end position="396"/>
    </location>
</feature>
<sequence length="551" mass="58086">MSKTADAANAVGQQPAHDITAQMTNDGLQVEPEPEHQAKLSNPHDATAEKFSLNEGLVENKAEYPTGLQLGMIMVALLLGNFLVALDMTIVATAIPKITDNFHSISDVSWYASAFFMTVGGFQAPWGKAYKYFSLKIGFLTAIGIFEAGSLVCGAAPSSQALIVGRALSGVGAAGIGAGCYTIIGFAAEPHKRPALTGLIGAAYGIASVIGPLLGGAFADKANWRWCFYINLPIGAVSALGILLFFHTPLAATPQKATVTEKLLQMDIVGAFLVMGAVIAYILALQYGGTGYPWKSSMVVGLLVGAGLLTIVFGLWEWYQDERAMVMPRLVKKCTVLVNALFVLFFTGSYYVSVFYLPIYFQSIDGQSPTNSGVRNLPLIISVTIASIASGTFITMTGIATPIMIVAAAIVSVGAGLLYTLDIGTGMGMWIGYQVLIGFGLGMGLQIPDYCISIMRGSGGSLSGFVNKLLQRVATYVPGVDPILLIATGATDLRKVFTADEVPGILLAYMDGIKVAFAIATGSAVLSFVISTFMPWKRLDTKKIKEAGGAA</sequence>
<evidence type="ECO:0000256" key="4">
    <source>
        <dbReference type="ARBA" id="ARBA00022989"/>
    </source>
</evidence>
<feature type="transmembrane region" description="Helical" evidence="6">
    <location>
        <begin position="336"/>
        <end position="357"/>
    </location>
</feature>
<feature type="transmembrane region" description="Helical" evidence="6">
    <location>
        <begin position="296"/>
        <end position="316"/>
    </location>
</feature>